<organism evidence="7 8">
    <name type="scientific">Legionella maioricensis</name>
    <dbReference type="NCBI Taxonomy" id="2896528"/>
    <lineage>
        <taxon>Bacteria</taxon>
        <taxon>Pseudomonadati</taxon>
        <taxon>Pseudomonadota</taxon>
        <taxon>Gammaproteobacteria</taxon>
        <taxon>Legionellales</taxon>
        <taxon>Legionellaceae</taxon>
        <taxon>Legionella</taxon>
    </lineage>
</organism>
<dbReference type="PANTHER" id="PTHR30537">
    <property type="entry name" value="HTH-TYPE TRANSCRIPTIONAL REGULATOR"/>
    <property type="match status" value="1"/>
</dbReference>
<dbReference type="GO" id="GO:0043565">
    <property type="term" value="F:sequence-specific DNA binding"/>
    <property type="evidence" value="ECO:0007669"/>
    <property type="project" value="TreeGrafter"/>
</dbReference>
<dbReference type="Pfam" id="PF03466">
    <property type="entry name" value="LysR_substrate"/>
    <property type="match status" value="1"/>
</dbReference>
<keyword evidence="3" id="KW-0238">DNA-binding</keyword>
<dbReference type="GO" id="GO:0006351">
    <property type="term" value="P:DNA-templated transcription"/>
    <property type="evidence" value="ECO:0007669"/>
    <property type="project" value="TreeGrafter"/>
</dbReference>
<dbReference type="InterPro" id="IPR005119">
    <property type="entry name" value="LysR_subst-bd"/>
</dbReference>
<feature type="domain" description="HTH lysR-type" evidence="5">
    <location>
        <begin position="6"/>
        <end position="64"/>
    </location>
</feature>
<sequence>MEKSYSQLVIFYYVADFMSFTKAANHLNCSKAHISKQVTDLERLVGSALLHRNTRSIKLTFAGEALFKHAESIIHELQFVENTVNSLQNKAQGTLRITSPKGYADYLLAPNLSRFLEKYPDISLEMKHCGDLLDLVKEKIDVAIRITHEPPLDKVAKRLGSDRMVICASKKYLEQYGQPKTPKQLHEHHCLVYSSERSIDHWPFYDEDTPITIAVKSRVFSNSVPVLLEAVLNGQGIARLPQFVINEDINNGKLYTLLSDFNPPDTPIYAIFTQSRIIPPKIHAFIQFLEEIHSGL</sequence>
<dbReference type="Gene3D" id="3.40.190.290">
    <property type="match status" value="1"/>
</dbReference>
<name>A0A9X2ICD6_9GAMM</name>
<dbReference type="Gene3D" id="1.10.10.10">
    <property type="entry name" value="Winged helix-like DNA-binding domain superfamily/Winged helix DNA-binding domain"/>
    <property type="match status" value="1"/>
</dbReference>
<dbReference type="EMBL" id="JAJKBJ010000009">
    <property type="protein sequence ID" value="MCL9684307.1"/>
    <property type="molecule type" value="Genomic_DNA"/>
</dbReference>
<dbReference type="FunFam" id="1.10.10.10:FF:000001">
    <property type="entry name" value="LysR family transcriptional regulator"/>
    <property type="match status" value="1"/>
</dbReference>
<protein>
    <submittedName>
        <fullName evidence="7">LysR substrate-binding domain-containing protein</fullName>
    </submittedName>
</protein>
<keyword evidence="4" id="KW-0804">Transcription</keyword>
<proteinExistence type="inferred from homology"/>
<accession>A0A9X2ICD6</accession>
<dbReference type="AlphaFoldDB" id="A0A9X2ICD6"/>
<keyword evidence="2" id="KW-0805">Transcription regulation</keyword>
<evidence type="ECO:0000256" key="4">
    <source>
        <dbReference type="ARBA" id="ARBA00023163"/>
    </source>
</evidence>
<reference evidence="7" key="1">
    <citation type="submission" date="2021-11" db="EMBL/GenBank/DDBJ databases">
        <title>Legionella maioricencis sp. nov., a new species isolated from hot water samples in Mallorca.</title>
        <authorList>
            <person name="Crespi S."/>
            <person name="Drasar V."/>
            <person name="Salva-Serra F."/>
            <person name="Jaen-Luchoro D."/>
            <person name="Pineiro-Iglesias B."/>
            <person name="Aliaga F."/>
            <person name="Fernandez-Juarez V."/>
            <person name="Coll G."/>
            <person name="Moore E.R.B."/>
            <person name="Bennasar-Figueras A."/>
        </authorList>
    </citation>
    <scope>NUCLEOTIDE SEQUENCE</scope>
    <source>
        <strain evidence="7">HCPI-6</strain>
    </source>
</reference>
<dbReference type="GO" id="GO:0003700">
    <property type="term" value="F:DNA-binding transcription factor activity"/>
    <property type="evidence" value="ECO:0007669"/>
    <property type="project" value="InterPro"/>
</dbReference>
<keyword evidence="8" id="KW-1185">Reference proteome</keyword>
<dbReference type="InterPro" id="IPR000847">
    <property type="entry name" value="LysR_HTH_N"/>
</dbReference>
<dbReference type="SUPFAM" id="SSF46785">
    <property type="entry name" value="Winged helix' DNA-binding domain"/>
    <property type="match status" value="1"/>
</dbReference>
<feature type="domain" description="LysR substrate-binding" evidence="6">
    <location>
        <begin position="90"/>
        <end position="291"/>
    </location>
</feature>
<dbReference type="CDD" id="cd08422">
    <property type="entry name" value="PBP2_CrgA_like"/>
    <property type="match status" value="1"/>
</dbReference>
<dbReference type="Pfam" id="PF00126">
    <property type="entry name" value="HTH_1"/>
    <property type="match status" value="1"/>
</dbReference>
<evidence type="ECO:0000313" key="7">
    <source>
        <dbReference type="EMBL" id="MCL9684307.1"/>
    </source>
</evidence>
<evidence type="ECO:0000313" key="8">
    <source>
        <dbReference type="Proteomes" id="UP001139721"/>
    </source>
</evidence>
<dbReference type="InterPro" id="IPR036390">
    <property type="entry name" value="WH_DNA-bd_sf"/>
</dbReference>
<gene>
    <name evidence="7" type="ORF">LOX96_09400</name>
</gene>
<dbReference type="PANTHER" id="PTHR30537:SF35">
    <property type="entry name" value="TRANSCRIPTIONAL REGULATORY PROTEIN"/>
    <property type="match status" value="1"/>
</dbReference>
<dbReference type="RefSeq" id="WP_250421212.1">
    <property type="nucleotide sequence ID" value="NZ_JAJKBJ010000009.1"/>
</dbReference>
<dbReference type="InterPro" id="IPR036388">
    <property type="entry name" value="WH-like_DNA-bd_sf"/>
</dbReference>
<comment type="similarity">
    <text evidence="1">Belongs to the LysR transcriptional regulatory family.</text>
</comment>
<dbReference type="InterPro" id="IPR058163">
    <property type="entry name" value="LysR-type_TF_proteobact-type"/>
</dbReference>
<evidence type="ECO:0000259" key="6">
    <source>
        <dbReference type="Pfam" id="PF03466"/>
    </source>
</evidence>
<evidence type="ECO:0000256" key="1">
    <source>
        <dbReference type="ARBA" id="ARBA00009437"/>
    </source>
</evidence>
<evidence type="ECO:0000259" key="5">
    <source>
        <dbReference type="Pfam" id="PF00126"/>
    </source>
</evidence>
<dbReference type="SUPFAM" id="SSF53850">
    <property type="entry name" value="Periplasmic binding protein-like II"/>
    <property type="match status" value="1"/>
</dbReference>
<comment type="caution">
    <text evidence="7">The sequence shown here is derived from an EMBL/GenBank/DDBJ whole genome shotgun (WGS) entry which is preliminary data.</text>
</comment>
<evidence type="ECO:0000256" key="3">
    <source>
        <dbReference type="ARBA" id="ARBA00023125"/>
    </source>
</evidence>
<dbReference type="Proteomes" id="UP001139721">
    <property type="component" value="Unassembled WGS sequence"/>
</dbReference>
<evidence type="ECO:0000256" key="2">
    <source>
        <dbReference type="ARBA" id="ARBA00023015"/>
    </source>
</evidence>